<gene>
    <name evidence="1" type="ORF">AV274_5795</name>
</gene>
<accession>A0A196S8W1</accession>
<organism evidence="1 2">
    <name type="scientific">Blastocystis sp. subtype 1 (strain ATCC 50177 / NandII)</name>
    <dbReference type="NCBI Taxonomy" id="478820"/>
    <lineage>
        <taxon>Eukaryota</taxon>
        <taxon>Sar</taxon>
        <taxon>Stramenopiles</taxon>
        <taxon>Bigyra</taxon>
        <taxon>Opalozoa</taxon>
        <taxon>Opalinata</taxon>
        <taxon>Blastocystidae</taxon>
        <taxon>Blastocystis</taxon>
    </lineage>
</organism>
<dbReference type="EMBL" id="LXWW01000541">
    <property type="protein sequence ID" value="OAO12527.1"/>
    <property type="molecule type" value="Genomic_DNA"/>
</dbReference>
<keyword evidence="2" id="KW-1185">Reference proteome</keyword>
<comment type="caution">
    <text evidence="1">The sequence shown here is derived from an EMBL/GenBank/DDBJ whole genome shotgun (WGS) entry which is preliminary data.</text>
</comment>
<evidence type="ECO:0000313" key="2">
    <source>
        <dbReference type="Proteomes" id="UP000078348"/>
    </source>
</evidence>
<dbReference type="Proteomes" id="UP000078348">
    <property type="component" value="Unassembled WGS sequence"/>
</dbReference>
<dbReference type="InterPro" id="IPR021463">
    <property type="entry name" value="Methyltransf_34"/>
</dbReference>
<dbReference type="AlphaFoldDB" id="A0A196S8W1"/>
<dbReference type="SUPFAM" id="SSF53335">
    <property type="entry name" value="S-adenosyl-L-methionine-dependent methyltransferases"/>
    <property type="match status" value="1"/>
</dbReference>
<sequence>MSGASTTAELPPEANPSLLFLHYCMAGRPMNVIANKYKRQLEMVNLVDIDSIEGDCIHIGKEEVEETIPLLEENVNQISAQLASTGIRGDWKETRENYSRIESSKAIEYSHAVIAAYSIGTTPIHAFLLRHLFSSHVMPILCKESLRVVCLCGGSGAELIALALSYNHSALKEMHVTVVDKEPLWHASLNRLFAAVKPLLSFSLSFEFIVADLLAPISFAATLQSASICTIVYGISELLDFDEAHSLAFLHSLRDLLPEDCLFMVVDPLSHQFCCEKEIAVKRAMMGNGSVQREEKRPKRVGWKLLYEGHDKVSVTRSILEPLIIKHCASLNMQINRDIKLSCHTWCVLLRKEGPGDSIPPPLPSPHTTLLLTQFPCIENIVATFRPLHTNLWLPRDACDETNPTISDRLLRAWAQNGGVLCLPYTVFKALAARRGPVTCSLLVLHNYDCYAEGEKEETAHAVLESVVCEQLVVTMQREDVVELEGSLRRAFRRRASNAEVVKMRCVPDAEVVKMHCIPDTEEVELHCVPDTEVMEMRCSVEDVKEMRCSVEDVMRRKATSGFVWTTERVATAATPLQTELLAECEGASLRQVVMIHPALVLEKKVVSGKQFNPTEVQRVRERHPMIEYDPALSERIRYVIDVAKKEKEKGRRVAVAFRLLPSMKAVHNCIDCVNATADEKLSYAEVLPFKKTQSKTRYKQSQIAFQSDLLLIHLACIPFIEIHEVYNTLILFDSDLGREKARETMKEAIADFCCEDRCMDLRVVEL</sequence>
<evidence type="ECO:0000313" key="1">
    <source>
        <dbReference type="EMBL" id="OAO12527.1"/>
    </source>
</evidence>
<dbReference type="Pfam" id="PF11312">
    <property type="entry name" value="Methyltransf_34"/>
    <property type="match status" value="1"/>
</dbReference>
<dbReference type="OrthoDB" id="6419443at2759"/>
<dbReference type="InterPro" id="IPR029063">
    <property type="entry name" value="SAM-dependent_MTases_sf"/>
</dbReference>
<reference evidence="1 2" key="1">
    <citation type="submission" date="2016-05" db="EMBL/GenBank/DDBJ databases">
        <title>Nuclear genome of Blastocystis sp. subtype 1 NandII.</title>
        <authorList>
            <person name="Gentekaki E."/>
            <person name="Curtis B."/>
            <person name="Stairs C."/>
            <person name="Eme L."/>
            <person name="Herman E."/>
            <person name="Klimes V."/>
            <person name="Arias M.C."/>
            <person name="Elias M."/>
            <person name="Hilliou F."/>
            <person name="Klute M."/>
            <person name="Malik S.-B."/>
            <person name="Pightling A."/>
            <person name="Rachubinski R."/>
            <person name="Salas D."/>
            <person name="Schlacht A."/>
            <person name="Suga H."/>
            <person name="Archibald J."/>
            <person name="Ball S.G."/>
            <person name="Clark G."/>
            <person name="Dacks J."/>
            <person name="Van Der Giezen M."/>
            <person name="Tsaousis A."/>
            <person name="Roger A."/>
        </authorList>
    </citation>
    <scope>NUCLEOTIDE SEQUENCE [LARGE SCALE GENOMIC DNA]</scope>
    <source>
        <strain evidence="2">ATCC 50177 / NandII</strain>
    </source>
</reference>
<name>A0A196S8W1_BLAHN</name>
<protein>
    <submittedName>
        <fullName evidence="1">Uncharacterized protein</fullName>
    </submittedName>
</protein>
<proteinExistence type="predicted"/>